<dbReference type="HOGENOM" id="CLU_524074_0_0_1"/>
<feature type="compositionally biased region" description="Polar residues" evidence="1">
    <location>
        <begin position="13"/>
        <end position="28"/>
    </location>
</feature>
<feature type="compositionally biased region" description="Low complexity" evidence="1">
    <location>
        <begin position="241"/>
        <end position="259"/>
    </location>
</feature>
<evidence type="ECO:0000313" key="4">
    <source>
        <dbReference type="EnsemblMetazoa" id="HelroP178173"/>
    </source>
</evidence>
<keyword evidence="2" id="KW-0472">Membrane</keyword>
<organism evidence="4 5">
    <name type="scientific">Helobdella robusta</name>
    <name type="common">Californian leech</name>
    <dbReference type="NCBI Taxonomy" id="6412"/>
    <lineage>
        <taxon>Eukaryota</taxon>
        <taxon>Metazoa</taxon>
        <taxon>Spiralia</taxon>
        <taxon>Lophotrochozoa</taxon>
        <taxon>Annelida</taxon>
        <taxon>Clitellata</taxon>
        <taxon>Hirudinea</taxon>
        <taxon>Rhynchobdellida</taxon>
        <taxon>Glossiphoniidae</taxon>
        <taxon>Helobdella</taxon>
    </lineage>
</organism>
<feature type="region of interest" description="Disordered" evidence="1">
    <location>
        <begin position="432"/>
        <end position="457"/>
    </location>
</feature>
<dbReference type="Proteomes" id="UP000015101">
    <property type="component" value="Unassembled WGS sequence"/>
</dbReference>
<feature type="region of interest" description="Disordered" evidence="1">
    <location>
        <begin position="195"/>
        <end position="260"/>
    </location>
</feature>
<dbReference type="EMBL" id="AMQM01006314">
    <property type="status" value="NOT_ANNOTATED_CDS"/>
    <property type="molecule type" value="Genomic_DNA"/>
</dbReference>
<protein>
    <submittedName>
        <fullName evidence="3 4">Uncharacterized protein</fullName>
    </submittedName>
</protein>
<accession>T1FCW0</accession>
<feature type="compositionally biased region" description="Basic residues" evidence="1">
    <location>
        <begin position="1"/>
        <end position="10"/>
    </location>
</feature>
<evidence type="ECO:0000256" key="1">
    <source>
        <dbReference type="SAM" id="MobiDB-lite"/>
    </source>
</evidence>
<reference evidence="3 5" key="2">
    <citation type="journal article" date="2013" name="Nature">
        <title>Insights into bilaterian evolution from three spiralian genomes.</title>
        <authorList>
            <person name="Simakov O."/>
            <person name="Marletaz F."/>
            <person name="Cho S.J."/>
            <person name="Edsinger-Gonzales E."/>
            <person name="Havlak P."/>
            <person name="Hellsten U."/>
            <person name="Kuo D.H."/>
            <person name="Larsson T."/>
            <person name="Lv J."/>
            <person name="Arendt D."/>
            <person name="Savage R."/>
            <person name="Osoegawa K."/>
            <person name="de Jong P."/>
            <person name="Grimwood J."/>
            <person name="Chapman J.A."/>
            <person name="Shapiro H."/>
            <person name="Aerts A."/>
            <person name="Otillar R.P."/>
            <person name="Terry A.Y."/>
            <person name="Boore J.L."/>
            <person name="Grigoriev I.V."/>
            <person name="Lindberg D.R."/>
            <person name="Seaver E.C."/>
            <person name="Weisblat D.A."/>
            <person name="Putnam N.H."/>
            <person name="Rokhsar D.S."/>
        </authorList>
    </citation>
    <scope>NUCLEOTIDE SEQUENCE</scope>
</reference>
<dbReference type="InParanoid" id="T1FCW0"/>
<keyword evidence="2" id="KW-1133">Transmembrane helix</keyword>
<evidence type="ECO:0000256" key="2">
    <source>
        <dbReference type="SAM" id="Phobius"/>
    </source>
</evidence>
<keyword evidence="2" id="KW-0812">Transmembrane</keyword>
<dbReference type="AlphaFoldDB" id="T1FCW0"/>
<reference evidence="4" key="3">
    <citation type="submission" date="2015-06" db="UniProtKB">
        <authorList>
            <consortium name="EnsemblMetazoa"/>
        </authorList>
    </citation>
    <scope>IDENTIFICATION</scope>
</reference>
<feature type="compositionally biased region" description="Low complexity" evidence="1">
    <location>
        <begin position="195"/>
        <end position="206"/>
    </location>
</feature>
<gene>
    <name evidence="4" type="primary">20206659</name>
    <name evidence="3" type="ORF">HELRODRAFT_178173</name>
</gene>
<evidence type="ECO:0000313" key="5">
    <source>
        <dbReference type="Proteomes" id="UP000015101"/>
    </source>
</evidence>
<feature type="transmembrane region" description="Helical" evidence="2">
    <location>
        <begin position="474"/>
        <end position="493"/>
    </location>
</feature>
<evidence type="ECO:0000313" key="3">
    <source>
        <dbReference type="EMBL" id="ESN97382.1"/>
    </source>
</evidence>
<name>T1FCW0_HELRO</name>
<proteinExistence type="predicted"/>
<dbReference type="CTD" id="20206659"/>
<dbReference type="EnsemblMetazoa" id="HelroT178173">
    <property type="protein sequence ID" value="HelroP178173"/>
    <property type="gene ID" value="HelroG178173"/>
</dbReference>
<feature type="compositionally biased region" description="Polar residues" evidence="1">
    <location>
        <begin position="221"/>
        <end position="240"/>
    </location>
</feature>
<dbReference type="KEGG" id="hro:HELRODRAFT_178173"/>
<sequence>MPIAVTKRKRDNTSPNTISLGASNIGNTSDERTRQQFLRAFERESIVGHHFELDISPRSCESNTSSFQCFNTHSPPILNLSPNLSPMQDGHRTSPLEVRVQEAVAAIPDIGPQFVGSPILYPCIINEPTNSIELDDTIPSKKRKVAAELVGMSPDAQIVVQSPGLNRMEQVTTSAPNQLRRKKVDRMLMEHNNAANSNNSVNNVNNTRSPVLRSRHHRTANNKTNPTPTSMNITTRSNSMQQQQQHHQTNSRRLPSASRRSAHNHYIAPERGYVYINSVNQQVQDFLVSQQDPQQQHLMDPNRNNTYLHNANNNQQHVQPPPFIASNIINPPPTAYLPPYTLRLAPYELPINHVEVLPSPNFYPHPLSSPTGHQYDNYQHRATRQYTRQTMLRNMEAPINNNILLTSHLPVVDPLVPTYINFVPYSDPSYYQQPQQHAANNNNNNASQHMPSSPPPSYNIMLPPAGRSYRRHPGYANGFIQHFLLVYLLIYLIVDYLQLFSNFLSAGLSKYGVIIISKRS</sequence>
<dbReference type="GeneID" id="20206659"/>
<dbReference type="EMBL" id="KB097379">
    <property type="protein sequence ID" value="ESN97382.1"/>
    <property type="molecule type" value="Genomic_DNA"/>
</dbReference>
<feature type="compositionally biased region" description="Low complexity" evidence="1">
    <location>
        <begin position="432"/>
        <end position="446"/>
    </location>
</feature>
<feature type="region of interest" description="Disordered" evidence="1">
    <location>
        <begin position="1"/>
        <end position="31"/>
    </location>
</feature>
<dbReference type="RefSeq" id="XP_009024555.1">
    <property type="nucleotide sequence ID" value="XM_009026307.1"/>
</dbReference>
<reference evidence="5" key="1">
    <citation type="submission" date="2012-12" db="EMBL/GenBank/DDBJ databases">
        <authorList>
            <person name="Hellsten U."/>
            <person name="Grimwood J."/>
            <person name="Chapman J.A."/>
            <person name="Shapiro H."/>
            <person name="Aerts A."/>
            <person name="Otillar R.P."/>
            <person name="Terry A.Y."/>
            <person name="Boore J.L."/>
            <person name="Simakov O."/>
            <person name="Marletaz F."/>
            <person name="Cho S.-J."/>
            <person name="Edsinger-Gonzales E."/>
            <person name="Havlak P."/>
            <person name="Kuo D.-H."/>
            <person name="Larsson T."/>
            <person name="Lv J."/>
            <person name="Arendt D."/>
            <person name="Savage R."/>
            <person name="Osoegawa K."/>
            <person name="de Jong P."/>
            <person name="Lindberg D.R."/>
            <person name="Seaver E.C."/>
            <person name="Weisblat D.A."/>
            <person name="Putnam N.H."/>
            <person name="Grigoriev I.V."/>
            <person name="Rokhsar D.S."/>
        </authorList>
    </citation>
    <scope>NUCLEOTIDE SEQUENCE</scope>
</reference>
<keyword evidence="5" id="KW-1185">Reference proteome</keyword>